<dbReference type="EMBL" id="BAAAQR010000001">
    <property type="protein sequence ID" value="GAA2137711.1"/>
    <property type="molecule type" value="Genomic_DNA"/>
</dbReference>
<evidence type="ECO:0000313" key="3">
    <source>
        <dbReference type="Proteomes" id="UP001501771"/>
    </source>
</evidence>
<dbReference type="Proteomes" id="UP001501771">
    <property type="component" value="Unassembled WGS sequence"/>
</dbReference>
<gene>
    <name evidence="2" type="ORF">GCM10009844_05050</name>
</gene>
<evidence type="ECO:0000256" key="1">
    <source>
        <dbReference type="SAM" id="MobiDB-lite"/>
    </source>
</evidence>
<keyword evidence="3" id="KW-1185">Reference proteome</keyword>
<evidence type="ECO:0008006" key="4">
    <source>
        <dbReference type="Google" id="ProtNLM"/>
    </source>
</evidence>
<feature type="region of interest" description="Disordered" evidence="1">
    <location>
        <begin position="1"/>
        <end position="30"/>
    </location>
</feature>
<accession>A0ABP5KYJ9</accession>
<evidence type="ECO:0000313" key="2">
    <source>
        <dbReference type="EMBL" id="GAA2137711.1"/>
    </source>
</evidence>
<name>A0ABP5KYJ9_9ACTN</name>
<comment type="caution">
    <text evidence="2">The sequence shown here is derived from an EMBL/GenBank/DDBJ whole genome shotgun (WGS) entry which is preliminary data.</text>
</comment>
<organism evidence="2 3">
    <name type="scientific">Nocardioides koreensis</name>
    <dbReference type="NCBI Taxonomy" id="433651"/>
    <lineage>
        <taxon>Bacteria</taxon>
        <taxon>Bacillati</taxon>
        <taxon>Actinomycetota</taxon>
        <taxon>Actinomycetes</taxon>
        <taxon>Propionibacteriales</taxon>
        <taxon>Nocardioidaceae</taxon>
        <taxon>Nocardioides</taxon>
    </lineage>
</organism>
<protein>
    <recommendedName>
        <fullName evidence="4">GyrI-like small molecule binding domain-containing protein</fullName>
    </recommendedName>
</protein>
<reference evidence="3" key="1">
    <citation type="journal article" date="2019" name="Int. J. Syst. Evol. Microbiol.">
        <title>The Global Catalogue of Microorganisms (GCM) 10K type strain sequencing project: providing services to taxonomists for standard genome sequencing and annotation.</title>
        <authorList>
            <consortium name="The Broad Institute Genomics Platform"/>
            <consortium name="The Broad Institute Genome Sequencing Center for Infectious Disease"/>
            <person name="Wu L."/>
            <person name="Ma J."/>
        </authorList>
    </citation>
    <scope>NUCLEOTIDE SEQUENCE [LARGE SCALE GENOMIC DNA]</scope>
    <source>
        <strain evidence="3">JCM 16022</strain>
    </source>
</reference>
<proteinExistence type="predicted"/>
<sequence>MVNLPPDGPPQFGVPAAASTPEPGTGPDPEVMKVSWIGTGAAEAGEAAEVLSTPFEEWCAARGIHPDAIGAWECFEASSPVTLVEPA</sequence>